<dbReference type="SUPFAM" id="SSF48576">
    <property type="entry name" value="Terpenoid synthases"/>
    <property type="match status" value="1"/>
</dbReference>
<comment type="similarity">
    <text evidence="2 6">Belongs to the FPP/GGPP synthase family.</text>
</comment>
<dbReference type="PANTHER" id="PTHR12001:SF85">
    <property type="entry name" value="SHORT CHAIN ISOPRENYL DIPHOSPHATE SYNTHASE"/>
    <property type="match status" value="1"/>
</dbReference>
<dbReference type="InterPro" id="IPR000092">
    <property type="entry name" value="Polyprenyl_synt"/>
</dbReference>
<evidence type="ECO:0000256" key="2">
    <source>
        <dbReference type="ARBA" id="ARBA00006706"/>
    </source>
</evidence>
<evidence type="ECO:0000256" key="3">
    <source>
        <dbReference type="ARBA" id="ARBA00022679"/>
    </source>
</evidence>
<dbReference type="Gene3D" id="1.10.600.10">
    <property type="entry name" value="Farnesyl Diphosphate Synthase"/>
    <property type="match status" value="1"/>
</dbReference>
<keyword evidence="5" id="KW-0460">Magnesium</keyword>
<keyword evidence="8" id="KW-1185">Reference proteome</keyword>
<comment type="caution">
    <text evidence="7">The sequence shown here is derived from an EMBL/GenBank/DDBJ whole genome shotgun (WGS) entry which is preliminary data.</text>
</comment>
<reference evidence="7 8" key="1">
    <citation type="submission" date="2019-07" db="EMBL/GenBank/DDBJ databases">
        <title>Whole genome shotgun sequence of Cellulomonas soli NBRC 109434.</title>
        <authorList>
            <person name="Hosoyama A."/>
            <person name="Uohara A."/>
            <person name="Ohji S."/>
            <person name="Ichikawa N."/>
        </authorList>
    </citation>
    <scope>NUCLEOTIDE SEQUENCE [LARGE SCALE GENOMIC DNA]</scope>
    <source>
        <strain evidence="7 8">NBRC 109434</strain>
    </source>
</reference>
<evidence type="ECO:0000313" key="8">
    <source>
        <dbReference type="Proteomes" id="UP000321798"/>
    </source>
</evidence>
<organism evidence="7 8">
    <name type="scientific">Cellulomonas soli</name>
    <dbReference type="NCBI Taxonomy" id="931535"/>
    <lineage>
        <taxon>Bacteria</taxon>
        <taxon>Bacillati</taxon>
        <taxon>Actinomycetota</taxon>
        <taxon>Actinomycetes</taxon>
        <taxon>Micrococcales</taxon>
        <taxon>Cellulomonadaceae</taxon>
        <taxon>Cellulomonas</taxon>
    </lineage>
</organism>
<comment type="cofactor">
    <cofactor evidence="1">
        <name>Mg(2+)</name>
        <dbReference type="ChEBI" id="CHEBI:18420"/>
    </cofactor>
</comment>
<dbReference type="GO" id="GO:0004659">
    <property type="term" value="F:prenyltransferase activity"/>
    <property type="evidence" value="ECO:0007669"/>
    <property type="project" value="InterPro"/>
</dbReference>
<dbReference type="SFLD" id="SFLDS00005">
    <property type="entry name" value="Isoprenoid_Synthase_Type_I"/>
    <property type="match status" value="1"/>
</dbReference>
<dbReference type="PROSITE" id="PS00723">
    <property type="entry name" value="POLYPRENYL_SYNTHASE_1"/>
    <property type="match status" value="1"/>
</dbReference>
<name>A0A512PBY2_9CELL</name>
<evidence type="ECO:0000256" key="4">
    <source>
        <dbReference type="ARBA" id="ARBA00022723"/>
    </source>
</evidence>
<keyword evidence="4" id="KW-0479">Metal-binding</keyword>
<gene>
    <name evidence="7" type="ORF">CSO01_14290</name>
</gene>
<evidence type="ECO:0000313" key="7">
    <source>
        <dbReference type="EMBL" id="GEP68714.1"/>
    </source>
</evidence>
<evidence type="ECO:0000256" key="5">
    <source>
        <dbReference type="ARBA" id="ARBA00022842"/>
    </source>
</evidence>
<dbReference type="EMBL" id="BKAL01000004">
    <property type="protein sequence ID" value="GEP68714.1"/>
    <property type="molecule type" value="Genomic_DNA"/>
</dbReference>
<dbReference type="Pfam" id="PF00348">
    <property type="entry name" value="polyprenyl_synt"/>
    <property type="match status" value="1"/>
</dbReference>
<dbReference type="GO" id="GO:0046872">
    <property type="term" value="F:metal ion binding"/>
    <property type="evidence" value="ECO:0007669"/>
    <property type="project" value="UniProtKB-KW"/>
</dbReference>
<dbReference type="Proteomes" id="UP000321798">
    <property type="component" value="Unassembled WGS sequence"/>
</dbReference>
<accession>A0A512PBY2</accession>
<dbReference type="GO" id="GO:0008299">
    <property type="term" value="P:isoprenoid biosynthetic process"/>
    <property type="evidence" value="ECO:0007669"/>
    <property type="project" value="InterPro"/>
</dbReference>
<dbReference type="AlphaFoldDB" id="A0A512PBY2"/>
<dbReference type="InterPro" id="IPR033749">
    <property type="entry name" value="Polyprenyl_synt_CS"/>
</dbReference>
<evidence type="ECO:0000256" key="1">
    <source>
        <dbReference type="ARBA" id="ARBA00001946"/>
    </source>
</evidence>
<dbReference type="PANTHER" id="PTHR12001">
    <property type="entry name" value="GERANYLGERANYL PYROPHOSPHATE SYNTHASE"/>
    <property type="match status" value="1"/>
</dbReference>
<evidence type="ECO:0000256" key="6">
    <source>
        <dbReference type="RuleBase" id="RU004466"/>
    </source>
</evidence>
<keyword evidence="3 6" id="KW-0808">Transferase</keyword>
<sequence>MAPAALHAPPGPADAAELAQAVEDVMAVTEQVLEGFLTERTARARGVAPACGHLWSDLSGQVGGKLVRPRLTVAAYLGLGGSDPRAVAPVAAAQELLHTAMLVHDDLLDHDELRRGRPNVVGATRARLSARGFAARVVDEQAHAAGLLAGDVALASAFRLVGRAPVEPSVRVELVELLAAGIETAVDGELLDVASALLDPEDSQPLLVAELKTADYSCRLPLVTGAVLARVPEARAGLALVGTALGIAFQVADDELGVFGDPQVTGKSVVSDLREGRRTELLRLAYRDADAAGRAVLDAHVGRPDLDEAGAAAVRAVLVDSGALARTREVAARSARLARELAVATLPAPLAEYLGGVVDDLAGRGR</sequence>
<dbReference type="InterPro" id="IPR008949">
    <property type="entry name" value="Isoprenoid_synthase_dom_sf"/>
</dbReference>
<protein>
    <submittedName>
        <fullName evidence="7">Geranylgeranyl pyrophosphate synthase</fullName>
    </submittedName>
</protein>
<proteinExistence type="inferred from homology"/>